<organism evidence="1">
    <name type="scientific">marine sediment metagenome</name>
    <dbReference type="NCBI Taxonomy" id="412755"/>
    <lineage>
        <taxon>unclassified sequences</taxon>
        <taxon>metagenomes</taxon>
        <taxon>ecological metagenomes</taxon>
    </lineage>
</organism>
<gene>
    <name evidence="1" type="ORF">LCGC14_2393840</name>
</gene>
<protein>
    <submittedName>
        <fullName evidence="1">Uncharacterized protein</fullName>
    </submittedName>
</protein>
<dbReference type="AlphaFoldDB" id="A0A0F9BXD2"/>
<proteinExistence type="predicted"/>
<accession>A0A0F9BXD2</accession>
<sequence length="49" mass="5792">MMLSHEEKLNNIEENIFSKKDGDKVLTLLDEQSSILKRLFIKRPINHKP</sequence>
<name>A0A0F9BXD2_9ZZZZ</name>
<dbReference type="EMBL" id="LAZR01035788">
    <property type="protein sequence ID" value="KKL26585.1"/>
    <property type="molecule type" value="Genomic_DNA"/>
</dbReference>
<reference evidence="1" key="1">
    <citation type="journal article" date="2015" name="Nature">
        <title>Complex archaea that bridge the gap between prokaryotes and eukaryotes.</title>
        <authorList>
            <person name="Spang A."/>
            <person name="Saw J.H."/>
            <person name="Jorgensen S.L."/>
            <person name="Zaremba-Niedzwiedzka K."/>
            <person name="Martijn J."/>
            <person name="Lind A.E."/>
            <person name="van Eijk R."/>
            <person name="Schleper C."/>
            <person name="Guy L."/>
            <person name="Ettema T.J."/>
        </authorList>
    </citation>
    <scope>NUCLEOTIDE SEQUENCE</scope>
</reference>
<comment type="caution">
    <text evidence="1">The sequence shown here is derived from an EMBL/GenBank/DDBJ whole genome shotgun (WGS) entry which is preliminary data.</text>
</comment>
<evidence type="ECO:0000313" key="1">
    <source>
        <dbReference type="EMBL" id="KKL26585.1"/>
    </source>
</evidence>